<proteinExistence type="predicted"/>
<dbReference type="KEGG" id="aev:EI546_03880"/>
<evidence type="ECO:0000313" key="2">
    <source>
        <dbReference type="Proteomes" id="UP000285517"/>
    </source>
</evidence>
<protein>
    <submittedName>
        <fullName evidence="1">Uncharacterized protein</fullName>
    </submittedName>
</protein>
<organism evidence="1 2">
    <name type="scientific">Aequorivita ciconiae</name>
    <dbReference type="NCBI Taxonomy" id="2494375"/>
    <lineage>
        <taxon>Bacteria</taxon>
        <taxon>Pseudomonadati</taxon>
        <taxon>Bacteroidota</taxon>
        <taxon>Flavobacteriia</taxon>
        <taxon>Flavobacteriales</taxon>
        <taxon>Flavobacteriaceae</taxon>
        <taxon>Aequorivita</taxon>
    </lineage>
</organism>
<name>A0A410G118_9FLAO</name>
<dbReference type="Proteomes" id="UP000285517">
    <property type="component" value="Chromosome"/>
</dbReference>
<gene>
    <name evidence="1" type="ORF">EI546_03880</name>
</gene>
<reference evidence="1 2" key="1">
    <citation type="submission" date="2019-01" db="EMBL/GenBank/DDBJ databases">
        <title>Complete genome sequencing of Aequorivita sp. H23M31.</title>
        <authorList>
            <person name="Bae J.-W."/>
        </authorList>
    </citation>
    <scope>NUCLEOTIDE SEQUENCE [LARGE SCALE GENOMIC DNA]</scope>
    <source>
        <strain evidence="1 2">H23M31</strain>
    </source>
</reference>
<dbReference type="OrthoDB" id="8899365at2"/>
<dbReference type="RefSeq" id="WP_128249313.1">
    <property type="nucleotide sequence ID" value="NZ_CP034951.1"/>
</dbReference>
<dbReference type="EMBL" id="CP034951">
    <property type="protein sequence ID" value="QAA80920.1"/>
    <property type="molecule type" value="Genomic_DNA"/>
</dbReference>
<evidence type="ECO:0000313" key="1">
    <source>
        <dbReference type="EMBL" id="QAA80920.1"/>
    </source>
</evidence>
<dbReference type="AlphaFoldDB" id="A0A410G118"/>
<sequence>METENTNSAQQETSGQYVNISEEKLMSLVNLGYGNSGDTPNPEEPHKPGPWDPILRQICNRYFGPSPQPWRSESHLSDFLWNILAERIPALYDTIYWGRLDWAALNPQPLPPKSIFADRFNWASLNPQPLPPKSAVIVEFTEQVLDRIFLMQEIGDGLNRTGQEQGIIIVSGKLDELVDELCPRPYKFPFPGPKRDLENGLPGLDLLRAAKVIRNRAEICSNNQLKEELLHAGRKLMEVGIDRLEYK</sequence>
<keyword evidence="2" id="KW-1185">Reference proteome</keyword>
<accession>A0A410G118</accession>